<keyword evidence="4" id="KW-1185">Reference proteome</keyword>
<dbReference type="Pfam" id="PF11737">
    <property type="entry name" value="DUF3300"/>
    <property type="match status" value="1"/>
</dbReference>
<protein>
    <submittedName>
        <fullName evidence="3">DUF3300 domain-containing protein</fullName>
    </submittedName>
</protein>
<evidence type="ECO:0000313" key="3">
    <source>
        <dbReference type="EMBL" id="MCS0495623.1"/>
    </source>
</evidence>
<keyword evidence="2" id="KW-0472">Membrane</keyword>
<sequence>MTAFGTVLAIADALLPRRAGPALSRGEPSARAPTARMDGERHQEPLEADPSVRRDMRSVREAAGVRVIMTEPSRMPQTATPAHRWFAAARGRALLYVVLLTLCPISIGVVAASLAIGPRAAFAQTADTTDAGDATDTGDAADAADEPLSEQELQILVARIALYPDDLVAAIAAASLYPLQIVEAARFLEARKKDPKLEPKASWDGSVVALLNYPEIVAMMSEDLDWTQALGEALANQQKDVLLAIQQLRDEAVAANIIKSDDKVTVTKENDNIVIQPATPEQVYIPQYAPEMLYEPGYAVAPVTYAADPYPSYLWPTATFFTGAVTGAAWAAAVDWNDWGVWSGRWRGDVDFNCNNCFHNRNFSGRIHANDIDWKDVDRSKLHIDRDQLGKLDRNNIRQGLRSDRGNDLRARAADVRRNHQVPPGAGKIGDIRKNALQNRPGGDRPGRLPGGQGRPGVANAVAQHPNVAGRVQGGGGKGGQIQRPAGGAGAKAKAAAAGRAKAPASINRPVHAPKPGGRIDHRPKVPSGLGEVRSGRSAQIHSARGAAVRGGGQRAVPHRQAGGGRPRPHPGGRRH</sequence>
<dbReference type="RefSeq" id="WP_258732781.1">
    <property type="nucleotide sequence ID" value="NZ_JANTHZ010000004.1"/>
</dbReference>
<dbReference type="InterPro" id="IPR021728">
    <property type="entry name" value="DUF3300"/>
</dbReference>
<feature type="compositionally biased region" description="Low complexity" evidence="1">
    <location>
        <begin position="481"/>
        <end position="505"/>
    </location>
</feature>
<dbReference type="EMBL" id="JANTHZ010000004">
    <property type="protein sequence ID" value="MCS0495623.1"/>
    <property type="molecule type" value="Genomic_DNA"/>
</dbReference>
<dbReference type="PANTHER" id="PTHR40269:SF1">
    <property type="entry name" value="OUTER MEMBRANE PROTEIN"/>
    <property type="match status" value="1"/>
</dbReference>
<feature type="region of interest" description="Disordered" evidence="1">
    <location>
        <begin position="21"/>
        <end position="54"/>
    </location>
</feature>
<organism evidence="3 4">
    <name type="scientific">Ancylobacter mangrovi</name>
    <dbReference type="NCBI Taxonomy" id="2972472"/>
    <lineage>
        <taxon>Bacteria</taxon>
        <taxon>Pseudomonadati</taxon>
        <taxon>Pseudomonadota</taxon>
        <taxon>Alphaproteobacteria</taxon>
        <taxon>Hyphomicrobiales</taxon>
        <taxon>Xanthobacteraceae</taxon>
        <taxon>Ancylobacter</taxon>
    </lineage>
</organism>
<feature type="compositionally biased region" description="Low complexity" evidence="1">
    <location>
        <begin position="127"/>
        <end position="141"/>
    </location>
</feature>
<proteinExistence type="predicted"/>
<dbReference type="AlphaFoldDB" id="A0A9X2T736"/>
<feature type="compositionally biased region" description="Basic and acidic residues" evidence="1">
    <location>
        <begin position="37"/>
        <end position="54"/>
    </location>
</feature>
<evidence type="ECO:0000313" key="4">
    <source>
        <dbReference type="Proteomes" id="UP001151088"/>
    </source>
</evidence>
<name>A0A9X2T736_9HYPH</name>
<gene>
    <name evidence="3" type="ORF">NVS89_10985</name>
</gene>
<keyword evidence="2" id="KW-0812">Transmembrane</keyword>
<dbReference type="PANTHER" id="PTHR40269">
    <property type="entry name" value="OUTER MEMBRANE PROTEIN-RELATED"/>
    <property type="match status" value="1"/>
</dbReference>
<feature type="region of interest" description="Disordered" evidence="1">
    <location>
        <begin position="127"/>
        <end position="146"/>
    </location>
</feature>
<feature type="compositionally biased region" description="Basic residues" evidence="1">
    <location>
        <begin position="567"/>
        <end position="576"/>
    </location>
</feature>
<keyword evidence="2" id="KW-1133">Transmembrane helix</keyword>
<feature type="region of interest" description="Disordered" evidence="1">
    <location>
        <begin position="420"/>
        <end position="576"/>
    </location>
</feature>
<comment type="caution">
    <text evidence="3">The sequence shown here is derived from an EMBL/GenBank/DDBJ whole genome shotgun (WGS) entry which is preliminary data.</text>
</comment>
<dbReference type="Proteomes" id="UP001151088">
    <property type="component" value="Unassembled WGS sequence"/>
</dbReference>
<evidence type="ECO:0000256" key="2">
    <source>
        <dbReference type="SAM" id="Phobius"/>
    </source>
</evidence>
<reference evidence="3" key="1">
    <citation type="submission" date="2022-08" db="EMBL/GenBank/DDBJ databases">
        <authorList>
            <person name="Li F."/>
        </authorList>
    </citation>
    <scope>NUCLEOTIDE SEQUENCE</scope>
    <source>
        <strain evidence="3">MQZ15Z-1</strain>
    </source>
</reference>
<evidence type="ECO:0000256" key="1">
    <source>
        <dbReference type="SAM" id="MobiDB-lite"/>
    </source>
</evidence>
<feature type="transmembrane region" description="Helical" evidence="2">
    <location>
        <begin position="93"/>
        <end position="116"/>
    </location>
</feature>
<accession>A0A9X2T736</accession>